<reference evidence="3" key="2">
    <citation type="submission" date="2025-08" db="UniProtKB">
        <authorList>
            <consortium name="Ensembl"/>
        </authorList>
    </citation>
    <scope>IDENTIFICATION</scope>
</reference>
<dbReference type="OrthoDB" id="6111632at2759"/>
<organism evidence="3 4">
    <name type="scientific">Monodelphis domestica</name>
    <name type="common">Gray short-tailed opossum</name>
    <dbReference type="NCBI Taxonomy" id="13616"/>
    <lineage>
        <taxon>Eukaryota</taxon>
        <taxon>Metazoa</taxon>
        <taxon>Chordata</taxon>
        <taxon>Craniata</taxon>
        <taxon>Vertebrata</taxon>
        <taxon>Euteleostomi</taxon>
        <taxon>Mammalia</taxon>
        <taxon>Metatheria</taxon>
        <taxon>Didelphimorphia</taxon>
        <taxon>Didelphidae</taxon>
        <taxon>Monodelphis</taxon>
    </lineage>
</organism>
<evidence type="ECO:0000313" key="3">
    <source>
        <dbReference type="Ensembl" id="ENSMODP00000040235.1"/>
    </source>
</evidence>
<dbReference type="CTD" id="728586"/>
<reference evidence="3" key="3">
    <citation type="submission" date="2025-09" db="UniProtKB">
        <authorList>
            <consortium name="Ensembl"/>
        </authorList>
    </citation>
    <scope>IDENTIFICATION</scope>
</reference>
<dbReference type="Ensembl" id="ENSMODT00000043338.2">
    <property type="protein sequence ID" value="ENSMODP00000040235.1"/>
    <property type="gene ID" value="ENSMODG00000029220.2"/>
</dbReference>
<dbReference type="FunCoup" id="K7E384">
    <property type="interactions" value="1"/>
</dbReference>
<evidence type="ECO:0000313" key="4">
    <source>
        <dbReference type="Proteomes" id="UP000002280"/>
    </source>
</evidence>
<sequence length="308" mass="34734">MGLCHSRKSGSVTPQSDKVMSDTTDKRSIMSNNEGSVMDMPQRSRMTTEALESGEEAPTWTCLQDLKMCLQEAEDKVKTLSEQLAVSEGTKTKLLEQVSWLEEQLETADIKEVRGEPYEEIMHAKNQRIEKLQAEVKASQEQLAAHKLKHKRKMKKLQTDLATAKQEAAITVLELNEKIKTLYEGKPSPRGCLRISFRLLKCKISTIRTCILATRIPEENSLEESCGGLPPVEEGDRRMSLIMELSTQVSLQTEKINQLEEVLEEKERKIQQLEAERETPMFQMGSPPECLPEAPSASNDRTSAVDID</sequence>
<dbReference type="GeneID" id="103101030"/>
<evidence type="ECO:0000256" key="1">
    <source>
        <dbReference type="SAM" id="Coils"/>
    </source>
</evidence>
<dbReference type="KEGG" id="mdo:103101030"/>
<dbReference type="GeneTree" id="ENSGT00520000057704"/>
<feature type="region of interest" description="Disordered" evidence="2">
    <location>
        <begin position="277"/>
        <end position="308"/>
    </location>
</feature>
<name>K7E384_MONDO</name>
<evidence type="ECO:0000256" key="2">
    <source>
        <dbReference type="SAM" id="MobiDB-lite"/>
    </source>
</evidence>
<dbReference type="PANTHER" id="PTHR38580">
    <property type="entry name" value="COILED-COIL DOMAIN-CONTAINING PROTEIN 192"/>
    <property type="match status" value="1"/>
</dbReference>
<feature type="coiled-coil region" evidence="1">
    <location>
        <begin position="122"/>
        <end position="167"/>
    </location>
</feature>
<feature type="compositionally biased region" description="Basic and acidic residues" evidence="2">
    <location>
        <begin position="19"/>
        <end position="28"/>
    </location>
</feature>
<gene>
    <name evidence="3" type="primary">CCDC192</name>
</gene>
<feature type="coiled-coil region" evidence="1">
    <location>
        <begin position="63"/>
        <end position="90"/>
    </location>
</feature>
<dbReference type="Bgee" id="ENSMODG00000029220">
    <property type="expression patterns" value="Expressed in spermatocyte and 16 other cell types or tissues"/>
</dbReference>
<protein>
    <submittedName>
        <fullName evidence="3">Coiled-coil domain containing 192</fullName>
    </submittedName>
</protein>
<reference evidence="3 4" key="1">
    <citation type="journal article" date="2007" name="Nature">
        <title>Genome of the marsupial Monodelphis domestica reveals innovation in non-coding sequences.</title>
        <authorList>
            <person name="Mikkelsen T.S."/>
            <person name="Wakefield M.J."/>
            <person name="Aken B."/>
            <person name="Amemiya C.T."/>
            <person name="Chang J.L."/>
            <person name="Duke S."/>
            <person name="Garber M."/>
            <person name="Gentles A.J."/>
            <person name="Goodstadt L."/>
            <person name="Heger A."/>
            <person name="Jurka J."/>
            <person name="Kamal M."/>
            <person name="Mauceli E."/>
            <person name="Searle S.M."/>
            <person name="Sharpe T."/>
            <person name="Baker M.L."/>
            <person name="Batzer M.A."/>
            <person name="Benos P.V."/>
            <person name="Belov K."/>
            <person name="Clamp M."/>
            <person name="Cook A."/>
            <person name="Cuff J."/>
            <person name="Das R."/>
            <person name="Davidow L."/>
            <person name="Deakin J.E."/>
            <person name="Fazzari M.J."/>
            <person name="Glass J.L."/>
            <person name="Grabherr M."/>
            <person name="Greally J.M."/>
            <person name="Gu W."/>
            <person name="Hore T.A."/>
            <person name="Huttley G.A."/>
            <person name="Kleber M."/>
            <person name="Jirtle R.L."/>
            <person name="Koina E."/>
            <person name="Lee J.T."/>
            <person name="Mahony S."/>
            <person name="Marra M.A."/>
            <person name="Miller R.D."/>
            <person name="Nicholls R.D."/>
            <person name="Oda M."/>
            <person name="Papenfuss A.T."/>
            <person name="Parra Z.E."/>
            <person name="Pollock D.D."/>
            <person name="Ray D.A."/>
            <person name="Schein J.E."/>
            <person name="Speed T.P."/>
            <person name="Thompson K."/>
            <person name="VandeBerg J.L."/>
            <person name="Wade C.M."/>
            <person name="Walker J.A."/>
            <person name="Waters P.D."/>
            <person name="Webber C."/>
            <person name="Weidman J.R."/>
            <person name="Xie X."/>
            <person name="Zody M.C."/>
            <person name="Baldwin J."/>
            <person name="Abdouelleil A."/>
            <person name="Abdulkadir J."/>
            <person name="Abebe A."/>
            <person name="Abera B."/>
            <person name="Abreu J."/>
            <person name="Acer S.C."/>
            <person name="Aftuck L."/>
            <person name="Alexander A."/>
            <person name="An P."/>
            <person name="Anderson E."/>
            <person name="Anderson S."/>
            <person name="Arachi H."/>
            <person name="Azer M."/>
            <person name="Bachantsang P."/>
            <person name="Barry A."/>
            <person name="Bayul T."/>
            <person name="Berlin A."/>
            <person name="Bessette D."/>
            <person name="Bloom T."/>
            <person name="Bloom T."/>
            <person name="Boguslavskiy L."/>
            <person name="Bonnet C."/>
            <person name="Boukhgalter B."/>
            <person name="Bourzgui I."/>
            <person name="Brown A."/>
            <person name="Cahill P."/>
            <person name="Channer S."/>
            <person name="Cheshatsang Y."/>
            <person name="Chuda L."/>
            <person name="Citroen M."/>
            <person name="Collymore A."/>
            <person name="Cooke P."/>
            <person name="Costello M."/>
            <person name="D'Aco K."/>
            <person name="Daza R."/>
            <person name="De Haan G."/>
            <person name="DeGray S."/>
            <person name="DeMaso C."/>
            <person name="Dhargay N."/>
            <person name="Dooley K."/>
            <person name="Dooley E."/>
            <person name="Doricent M."/>
            <person name="Dorje P."/>
            <person name="Dorjee K."/>
            <person name="Dupes A."/>
            <person name="Elong R."/>
            <person name="Falk J."/>
            <person name="Farina A."/>
            <person name="Faro S."/>
            <person name="Ferguson D."/>
            <person name="Fisher S."/>
            <person name="Foley C.D."/>
            <person name="Franke A."/>
            <person name="Friedrich D."/>
            <person name="Gadbois L."/>
            <person name="Gearin G."/>
            <person name="Gearin C.R."/>
            <person name="Giannoukos G."/>
            <person name="Goode T."/>
            <person name="Graham J."/>
            <person name="Grandbois E."/>
            <person name="Grewal S."/>
            <person name="Gyaltsen K."/>
            <person name="Hafez N."/>
            <person name="Hagos B."/>
            <person name="Hall J."/>
            <person name="Henson C."/>
            <person name="Hollinger A."/>
            <person name="Honan T."/>
            <person name="Huard M.D."/>
            <person name="Hughes L."/>
            <person name="Hurhula B."/>
            <person name="Husby M.E."/>
            <person name="Kamat A."/>
            <person name="Kanga B."/>
            <person name="Kashin S."/>
            <person name="Khazanovich D."/>
            <person name="Kisner P."/>
            <person name="Lance K."/>
            <person name="Lara M."/>
            <person name="Lee W."/>
            <person name="Lennon N."/>
            <person name="Letendre F."/>
            <person name="LeVine R."/>
            <person name="Lipovsky A."/>
            <person name="Liu X."/>
            <person name="Liu J."/>
            <person name="Liu S."/>
            <person name="Lokyitsang T."/>
            <person name="Lokyitsang Y."/>
            <person name="Lubonja R."/>
            <person name="Lui A."/>
            <person name="MacDonald P."/>
            <person name="Magnisalis V."/>
            <person name="Maru K."/>
            <person name="Matthews C."/>
            <person name="McCusker W."/>
            <person name="McDonough S."/>
            <person name="Mehta T."/>
            <person name="Meldrim J."/>
            <person name="Meneus L."/>
            <person name="Mihai O."/>
            <person name="Mihalev A."/>
            <person name="Mihova T."/>
            <person name="Mittelman R."/>
            <person name="Mlenga V."/>
            <person name="Montmayeur A."/>
            <person name="Mulrain L."/>
            <person name="Navidi A."/>
            <person name="Naylor J."/>
            <person name="Negash T."/>
            <person name="Nguyen T."/>
            <person name="Nguyen N."/>
            <person name="Nicol R."/>
            <person name="Norbu C."/>
            <person name="Norbu N."/>
            <person name="Novod N."/>
            <person name="O'Neill B."/>
            <person name="Osman S."/>
            <person name="Markiewicz E."/>
            <person name="Oyono O.L."/>
            <person name="Patti C."/>
            <person name="Phunkhang P."/>
            <person name="Pierre F."/>
            <person name="Priest M."/>
            <person name="Raghuraman S."/>
            <person name="Rege F."/>
            <person name="Reyes R."/>
            <person name="Rise C."/>
            <person name="Rogov P."/>
            <person name="Ross K."/>
            <person name="Ryan E."/>
            <person name="Settipalli S."/>
            <person name="Shea T."/>
            <person name="Sherpa N."/>
            <person name="Shi L."/>
            <person name="Shih D."/>
            <person name="Sparrow T."/>
            <person name="Spaulding J."/>
            <person name="Stalker J."/>
            <person name="Stange-Thomann N."/>
            <person name="Stavropoulos S."/>
            <person name="Stone C."/>
            <person name="Strader C."/>
            <person name="Tesfaye S."/>
            <person name="Thomson T."/>
            <person name="Thoulutsang Y."/>
            <person name="Thoulutsang D."/>
            <person name="Topham K."/>
            <person name="Topping I."/>
            <person name="Tsamla T."/>
            <person name="Vassiliev H."/>
            <person name="Vo A."/>
            <person name="Wangchuk T."/>
            <person name="Wangdi T."/>
            <person name="Weiand M."/>
            <person name="Wilkinson J."/>
            <person name="Wilson A."/>
            <person name="Yadav S."/>
            <person name="Young G."/>
            <person name="Yu Q."/>
            <person name="Zembek L."/>
            <person name="Zhong D."/>
            <person name="Zimmer A."/>
            <person name="Zwirko Z."/>
            <person name="Jaffe D.B."/>
            <person name="Alvarez P."/>
            <person name="Brockman W."/>
            <person name="Butler J."/>
            <person name="Chin C."/>
            <person name="Gnerre S."/>
            <person name="MacCallum I."/>
            <person name="Graves J.A."/>
            <person name="Ponting C.P."/>
            <person name="Breen M."/>
            <person name="Samollow P.B."/>
            <person name="Lander E.S."/>
            <person name="Lindblad-Toh K."/>
        </authorList>
    </citation>
    <scope>NUCLEOTIDE SEQUENCE [LARGE SCALE GENOMIC DNA]</scope>
</reference>
<dbReference type="InParanoid" id="K7E384"/>
<dbReference type="InterPro" id="IPR038817">
    <property type="entry name" value="CCDC192"/>
</dbReference>
<proteinExistence type="predicted"/>
<dbReference type="HOGENOM" id="CLU_089669_0_0_1"/>
<accession>K7E384</accession>
<dbReference type="eggNOG" id="ENOG502S3R2">
    <property type="taxonomic scope" value="Eukaryota"/>
</dbReference>
<dbReference type="Proteomes" id="UP000002280">
    <property type="component" value="Chromosome 6"/>
</dbReference>
<dbReference type="AlphaFoldDB" id="K7E384"/>
<keyword evidence="4" id="KW-1185">Reference proteome</keyword>
<dbReference type="PANTHER" id="PTHR38580:SF1">
    <property type="entry name" value="COILED-COIL DOMAIN-CONTAINING PROTEIN 192"/>
    <property type="match status" value="1"/>
</dbReference>
<feature type="region of interest" description="Disordered" evidence="2">
    <location>
        <begin position="1"/>
        <end position="43"/>
    </location>
</feature>
<dbReference type="OMA" id="EMGECYS"/>
<keyword evidence="1" id="KW-0175">Coiled coil</keyword>
<dbReference type="RefSeq" id="XP_007497872.1">
    <property type="nucleotide sequence ID" value="XM_007497810.3"/>
</dbReference>
<feature type="compositionally biased region" description="Polar residues" evidence="2">
    <location>
        <begin position="9"/>
        <end position="18"/>
    </location>
</feature>